<proteinExistence type="predicted"/>
<accession>A0A2X4NKK0</accession>
<reference evidence="2 4" key="1">
    <citation type="submission" date="2019-12" db="EMBL/GenBank/DDBJ databases">
        <title>complete genome sequences of Aeromonas caviae str. WP2-W18-ESBL-01 isolated from wastewater treatment plant effluent.</title>
        <authorList>
            <person name="Sekizuka T."/>
            <person name="Itokawa K."/>
            <person name="Yatsu K."/>
            <person name="Inamine Y."/>
            <person name="Kuroda M."/>
        </authorList>
    </citation>
    <scope>NUCLEOTIDE SEQUENCE [LARGE SCALE GENOMIC DNA]</scope>
    <source>
        <strain evidence="2 4">WP2-W18-ESBL-01</strain>
    </source>
</reference>
<dbReference type="Proteomes" id="UP000737420">
    <property type="component" value="Unassembled WGS sequence"/>
</dbReference>
<feature type="signal peptide" evidence="1">
    <location>
        <begin position="1"/>
        <end position="20"/>
    </location>
</feature>
<evidence type="ECO:0000256" key="1">
    <source>
        <dbReference type="SAM" id="SignalP"/>
    </source>
</evidence>
<dbReference type="GeneID" id="48822767"/>
<evidence type="ECO:0000313" key="4">
    <source>
        <dbReference type="Proteomes" id="UP000515756"/>
    </source>
</evidence>
<evidence type="ECO:0000313" key="2">
    <source>
        <dbReference type="EMBL" id="BBQ30970.1"/>
    </source>
</evidence>
<dbReference type="RefSeq" id="WP_041212954.1">
    <property type="nucleotide sequence ID" value="NZ_AP021927.1"/>
</dbReference>
<reference evidence="3 5" key="2">
    <citation type="submission" date="2021-07" db="EMBL/GenBank/DDBJ databases">
        <title>Draft genome sequence of carbapenem-resistant Aeromonas spp. in Japan.</title>
        <authorList>
            <person name="Maehana S."/>
            <person name="Suzuki M."/>
            <person name="Kitasato H."/>
        </authorList>
    </citation>
    <scope>NUCLEOTIDE SEQUENCE [LARGE SCALE GENOMIC DNA]</scope>
    <source>
        <strain evidence="3 5">KAM382</strain>
    </source>
</reference>
<dbReference type="Proteomes" id="UP000515756">
    <property type="component" value="Chromosome"/>
</dbReference>
<sequence length="139" mass="15541">MFKKTLLLTTLIACLQPALANEEDPLARPLFLRGEMNNWEAPADQQLVTQQGDLLSVQVALQASHGAYKFKIADEKWKADTTYGQFDPAAKVESDKPVVVKAGWQWSDMKFTPPSDGQYRITLDRRDPQHIQVTVSPAG</sequence>
<organism evidence="3 5">
    <name type="scientific">Aeromonas caviae</name>
    <name type="common">Aeromonas punctata</name>
    <dbReference type="NCBI Taxonomy" id="648"/>
    <lineage>
        <taxon>Bacteria</taxon>
        <taxon>Pseudomonadati</taxon>
        <taxon>Pseudomonadota</taxon>
        <taxon>Gammaproteobacteria</taxon>
        <taxon>Aeromonadales</taxon>
        <taxon>Aeromonadaceae</taxon>
        <taxon>Aeromonas</taxon>
    </lineage>
</organism>
<dbReference type="EMBL" id="AP021927">
    <property type="protein sequence ID" value="BBQ30970.1"/>
    <property type="molecule type" value="Genomic_DNA"/>
</dbReference>
<evidence type="ECO:0000313" key="3">
    <source>
        <dbReference type="EMBL" id="GJB93921.1"/>
    </source>
</evidence>
<dbReference type="AlphaFoldDB" id="A0A2X4NKK0"/>
<protein>
    <submittedName>
        <fullName evidence="3">Pullulanase</fullName>
    </submittedName>
</protein>
<dbReference type="OrthoDB" id="6196650at2"/>
<feature type="chain" id="PRO_5044386994" evidence="1">
    <location>
        <begin position="21"/>
        <end position="139"/>
    </location>
</feature>
<keyword evidence="1" id="KW-0732">Signal</keyword>
<dbReference type="EMBL" id="BPOP01000065">
    <property type="protein sequence ID" value="GJB93921.1"/>
    <property type="molecule type" value="Genomic_DNA"/>
</dbReference>
<dbReference type="InterPro" id="IPR013783">
    <property type="entry name" value="Ig-like_fold"/>
</dbReference>
<gene>
    <name evidence="3" type="ORF">KAM382_39820</name>
    <name evidence="2" type="ORF">WP2W18E01_25520</name>
</gene>
<evidence type="ECO:0000313" key="5">
    <source>
        <dbReference type="Proteomes" id="UP000737420"/>
    </source>
</evidence>
<dbReference type="Gene3D" id="2.60.40.10">
    <property type="entry name" value="Immunoglobulins"/>
    <property type="match status" value="1"/>
</dbReference>
<name>A0A2X4NKK0_AERCA</name>